<feature type="compositionally biased region" description="Low complexity" evidence="3">
    <location>
        <begin position="648"/>
        <end position="659"/>
    </location>
</feature>
<dbReference type="InterPro" id="IPR011990">
    <property type="entry name" value="TPR-like_helical_dom_sf"/>
</dbReference>
<evidence type="ECO:0008006" key="6">
    <source>
        <dbReference type="Google" id="ProtNLM"/>
    </source>
</evidence>
<dbReference type="PROSITE" id="PS51375">
    <property type="entry name" value="PPR"/>
    <property type="match status" value="2"/>
</dbReference>
<dbReference type="InterPro" id="IPR002885">
    <property type="entry name" value="PPR_rpt"/>
</dbReference>
<feature type="region of interest" description="Disordered" evidence="3">
    <location>
        <begin position="648"/>
        <end position="676"/>
    </location>
</feature>
<proteinExistence type="predicted"/>
<organism evidence="4 5">
    <name type="scientific">Chlamydomonas incerta</name>
    <dbReference type="NCBI Taxonomy" id="51695"/>
    <lineage>
        <taxon>Eukaryota</taxon>
        <taxon>Viridiplantae</taxon>
        <taxon>Chlorophyta</taxon>
        <taxon>core chlorophytes</taxon>
        <taxon>Chlorophyceae</taxon>
        <taxon>CS clade</taxon>
        <taxon>Chlamydomonadales</taxon>
        <taxon>Chlamydomonadaceae</taxon>
        <taxon>Chlamydomonas</taxon>
    </lineage>
</organism>
<keyword evidence="5" id="KW-1185">Reference proteome</keyword>
<dbReference type="Pfam" id="PF13812">
    <property type="entry name" value="PPR_3"/>
    <property type="match status" value="1"/>
</dbReference>
<name>A0A835SEN3_CHLIN</name>
<accession>A0A835SEN3</accession>
<evidence type="ECO:0000313" key="5">
    <source>
        <dbReference type="Proteomes" id="UP000650467"/>
    </source>
</evidence>
<sequence>MGSLEHEAVAAAQFRAAELARRTVEYHSSREAEHRARDRLGGRFTPYPWADAAAAVLADEVLEDEELVVALIRELGRQGCSEVALAALDLVLSRGAAGGAGAGPGAAGGAGPGPGGLPPSKALFDSALLVCAAEYQDERCVALFHRMQLAGVEVDVGSLNLALTGLCCRGRLEEAMQLLQDARQDSGGALTPNSFTVLMILQACNYKRRGAYREAINAVRALEVSGRPANEEVVEALLCVCEAAMHKAPSFEAAVEVFSALAELQLADSTRVYNGLLGAAGRAGRWREAQALYVAMQADDIPASLETHTALIQACVVGRALDHALDIFEFLVAGRAAHELVPASITTYNHLIHACHQAGMLEKALEIAAWVQKTGVEFDDETYEELMATIEVAQLWDEKAMKQALKRHPAVLPKHLRPAPYDAMRVLYLDHLETLQQEELLALEKLGTLGSWAPKSLTKGLMGEQHEQMMREQQQAAAAAAAAGAGGNWAASAEVSSWRGPGAGGLDAEASTASAGGPQLSYRDMATAMRASMPALAFGGGAAAAIAAVSGGGLGGESSASSLAGGGGGPAAGGPPAAGPSMRQLLTSMSMKRIAGAGQGGPGAGSAATALSFRAPGMRSVLGATGTAAVPDSPTASSAAASASSPVGAAAAAGPQQQGAAGGGSDSAPTGFNQPPTWAQVQVADAATAGPGGTPFVTPQAAAVRGSAASTVPPLSLGSGLALAVEPANLLGQPSAGSLGGTPRVSARGAPSARARAVPPPVVAGGAVGTGGLPAVGGAVSVSGLSPLAESSSGVGPGQGSPRGAGGPLPAAPGHRLRALNPSLQVAVGGPVSHDFLPSPLPIMPPTSLGAGSGRRPGGLR</sequence>
<feature type="region of interest" description="Disordered" evidence="3">
    <location>
        <begin position="734"/>
        <end position="757"/>
    </location>
</feature>
<feature type="region of interest" description="Disordered" evidence="3">
    <location>
        <begin position="788"/>
        <end position="815"/>
    </location>
</feature>
<protein>
    <recommendedName>
        <fullName evidence="6">Pentacotripeptide-repeat region of PRORP domain-containing protein</fullName>
    </recommendedName>
</protein>
<dbReference type="Proteomes" id="UP000650467">
    <property type="component" value="Unassembled WGS sequence"/>
</dbReference>
<feature type="compositionally biased region" description="Gly residues" evidence="3">
    <location>
        <begin position="851"/>
        <end position="861"/>
    </location>
</feature>
<evidence type="ECO:0000256" key="3">
    <source>
        <dbReference type="SAM" id="MobiDB-lite"/>
    </source>
</evidence>
<feature type="compositionally biased region" description="Gly residues" evidence="3">
    <location>
        <begin position="795"/>
        <end position="807"/>
    </location>
</feature>
<feature type="region of interest" description="Disordered" evidence="3">
    <location>
        <begin position="831"/>
        <end position="861"/>
    </location>
</feature>
<dbReference type="PANTHER" id="PTHR47936:SF1">
    <property type="entry name" value="PENTATRICOPEPTIDE REPEAT-CONTAINING PROTEIN GUN1, CHLOROPLASTIC"/>
    <property type="match status" value="1"/>
</dbReference>
<keyword evidence="1" id="KW-0677">Repeat</keyword>
<dbReference type="Pfam" id="PF01535">
    <property type="entry name" value="PPR"/>
    <property type="match status" value="2"/>
</dbReference>
<dbReference type="EMBL" id="JAEHOC010000068">
    <property type="protein sequence ID" value="KAG2424156.1"/>
    <property type="molecule type" value="Genomic_DNA"/>
</dbReference>
<feature type="repeat" description="PPR" evidence="2">
    <location>
        <begin position="269"/>
        <end position="303"/>
    </location>
</feature>
<comment type="caution">
    <text evidence="4">The sequence shown here is derived from an EMBL/GenBank/DDBJ whole genome shotgun (WGS) entry which is preliminary data.</text>
</comment>
<evidence type="ECO:0000256" key="1">
    <source>
        <dbReference type="ARBA" id="ARBA00022737"/>
    </source>
</evidence>
<evidence type="ECO:0000313" key="4">
    <source>
        <dbReference type="EMBL" id="KAG2424156.1"/>
    </source>
</evidence>
<feature type="compositionally biased region" description="Low complexity" evidence="3">
    <location>
        <begin position="743"/>
        <end position="757"/>
    </location>
</feature>
<feature type="repeat" description="PPR" evidence="2">
    <location>
        <begin position="344"/>
        <end position="378"/>
    </location>
</feature>
<dbReference type="PANTHER" id="PTHR47936">
    <property type="entry name" value="PPR_LONG DOMAIN-CONTAINING PROTEIN"/>
    <property type="match status" value="1"/>
</dbReference>
<gene>
    <name evidence="4" type="ORF">HXX76_014689</name>
</gene>
<reference evidence="4" key="1">
    <citation type="journal article" date="2020" name="bioRxiv">
        <title>Comparative genomics of Chlamydomonas.</title>
        <authorList>
            <person name="Craig R.J."/>
            <person name="Hasan A.R."/>
            <person name="Ness R.W."/>
            <person name="Keightley P.D."/>
        </authorList>
    </citation>
    <scope>NUCLEOTIDE SEQUENCE</scope>
    <source>
        <strain evidence="4">SAG 7.73</strain>
    </source>
</reference>
<feature type="region of interest" description="Disordered" evidence="3">
    <location>
        <begin position="557"/>
        <end position="582"/>
    </location>
</feature>
<evidence type="ECO:0000256" key="2">
    <source>
        <dbReference type="PROSITE-ProRule" id="PRU00708"/>
    </source>
</evidence>
<dbReference type="OrthoDB" id="185373at2759"/>
<dbReference type="Gene3D" id="1.25.40.10">
    <property type="entry name" value="Tetratricopeptide repeat domain"/>
    <property type="match status" value="2"/>
</dbReference>
<dbReference type="AlphaFoldDB" id="A0A835SEN3"/>